<gene>
    <name evidence="2" type="ORF">HLUCCA11_02555</name>
</gene>
<proteinExistence type="predicted"/>
<sequence>MNENFLSEVLRLSNIFRAENGLAPLVANPELAIAAQRHSQDMAQKDFFAHTGLDGKEPWDRAADAGYDYRAIAENIAAGQRTPEEVVNGWINSPGHRRNLLNPTYTDLGVGYVNLENDTGSVNYNTYWTQLFGSGDSVAEQAPSLPPVTPAKAPEPTVVAEMPAAPMQPETPAAAPNTADMTADAPDALQPVAQPVVQLSFEESLCRIANDMATEGVANNAKLYGDAEWTEGKVDGGILLDGMDDLITINRSPEINLGESVDQRTISMGFNADDVSAERELVIFEEGGFLRGLNLYIEDDLLYFGGWSGEENDWEDSWVSLGNVSLTTRFENGFGFGGNSGLAGSVDEVQMFNDALTGSQIQ</sequence>
<dbReference type="Gene3D" id="3.40.33.10">
    <property type="entry name" value="CAP"/>
    <property type="match status" value="1"/>
</dbReference>
<feature type="domain" description="SCP" evidence="1">
    <location>
        <begin position="10"/>
        <end position="132"/>
    </location>
</feature>
<evidence type="ECO:0000313" key="2">
    <source>
        <dbReference type="EMBL" id="KPQ37337.1"/>
    </source>
</evidence>
<dbReference type="SUPFAM" id="SSF55797">
    <property type="entry name" value="PR-1-like"/>
    <property type="match status" value="1"/>
</dbReference>
<accession>A0A0P8A2X1</accession>
<dbReference type="InterPro" id="IPR035940">
    <property type="entry name" value="CAP_sf"/>
</dbReference>
<dbReference type="PATRIC" id="fig|1666911.3.peg.1750"/>
<protein>
    <submittedName>
        <fullName evidence="2">Cysteine-rich secretory protein family</fullName>
    </submittedName>
</protein>
<dbReference type="EMBL" id="LJZR01000002">
    <property type="protein sequence ID" value="KPQ37337.1"/>
    <property type="molecule type" value="Genomic_DNA"/>
</dbReference>
<organism evidence="2 3">
    <name type="scientific">Phormidesmis priestleyi Ana</name>
    <dbReference type="NCBI Taxonomy" id="1666911"/>
    <lineage>
        <taxon>Bacteria</taxon>
        <taxon>Bacillati</taxon>
        <taxon>Cyanobacteriota</taxon>
        <taxon>Cyanophyceae</taxon>
        <taxon>Leptolyngbyales</taxon>
        <taxon>Leptolyngbyaceae</taxon>
        <taxon>Phormidesmis</taxon>
    </lineage>
</organism>
<comment type="caution">
    <text evidence="2">The sequence shown here is derived from an EMBL/GenBank/DDBJ whole genome shotgun (WGS) entry which is preliminary data.</text>
</comment>
<dbReference type="CDD" id="cd05379">
    <property type="entry name" value="CAP_bacterial"/>
    <property type="match status" value="1"/>
</dbReference>
<dbReference type="STRING" id="1666911.HLUCCA11_02555"/>
<dbReference type="InterPro" id="IPR014044">
    <property type="entry name" value="CAP_dom"/>
</dbReference>
<dbReference type="InterPro" id="IPR013320">
    <property type="entry name" value="ConA-like_dom_sf"/>
</dbReference>
<evidence type="ECO:0000259" key="1">
    <source>
        <dbReference type="Pfam" id="PF00188"/>
    </source>
</evidence>
<name>A0A0P8A2X1_9CYAN</name>
<dbReference type="PANTHER" id="PTHR31157">
    <property type="entry name" value="SCP DOMAIN-CONTAINING PROTEIN"/>
    <property type="match status" value="1"/>
</dbReference>
<dbReference type="Proteomes" id="UP000050465">
    <property type="component" value="Unassembled WGS sequence"/>
</dbReference>
<dbReference type="PANTHER" id="PTHR31157:SF1">
    <property type="entry name" value="SCP DOMAIN-CONTAINING PROTEIN"/>
    <property type="match status" value="1"/>
</dbReference>
<reference evidence="2 3" key="1">
    <citation type="submission" date="2015-09" db="EMBL/GenBank/DDBJ databases">
        <title>Identification and resolution of microdiversity through metagenomic sequencing of parallel consortia.</title>
        <authorList>
            <person name="Nelson W.C."/>
            <person name="Romine M.F."/>
            <person name="Lindemann S.R."/>
        </authorList>
    </citation>
    <scope>NUCLEOTIDE SEQUENCE [LARGE SCALE GENOMIC DNA]</scope>
    <source>
        <strain evidence="2">Ana</strain>
    </source>
</reference>
<dbReference type="Pfam" id="PF00188">
    <property type="entry name" value="CAP"/>
    <property type="match status" value="1"/>
</dbReference>
<dbReference type="AlphaFoldDB" id="A0A0P8A2X1"/>
<evidence type="ECO:0000313" key="3">
    <source>
        <dbReference type="Proteomes" id="UP000050465"/>
    </source>
</evidence>
<dbReference type="SUPFAM" id="SSF49899">
    <property type="entry name" value="Concanavalin A-like lectins/glucanases"/>
    <property type="match status" value="1"/>
</dbReference>
<dbReference type="Gene3D" id="2.60.120.200">
    <property type="match status" value="1"/>
</dbReference>